<keyword evidence="4" id="KW-0238">DNA-binding</keyword>
<dbReference type="Pfam" id="PF04042">
    <property type="entry name" value="DNA_pol_E_B"/>
    <property type="match status" value="1"/>
</dbReference>
<accession>A0AAE2D6P2</accession>
<comment type="subcellular location">
    <subcellularLocation>
        <location evidence="1">Nucleus</location>
    </subcellularLocation>
</comment>
<evidence type="ECO:0000259" key="8">
    <source>
        <dbReference type="Pfam" id="PF04042"/>
    </source>
</evidence>
<reference evidence="9" key="2">
    <citation type="journal article" date="2023" name="Infect Dis Poverty">
        <title>Chromosome-scale genome of the human blood fluke Schistosoma mekongi and its implications for public health.</title>
        <authorList>
            <person name="Zhou M."/>
            <person name="Xu L."/>
            <person name="Xu D."/>
            <person name="Chen W."/>
            <person name="Khan J."/>
            <person name="Hu Y."/>
            <person name="Huang H."/>
            <person name="Wei H."/>
            <person name="Zhang Y."/>
            <person name="Chusongsang P."/>
            <person name="Tanasarnprasert K."/>
            <person name="Hu X."/>
            <person name="Limpanont Y."/>
            <person name="Lv Z."/>
        </authorList>
    </citation>
    <scope>NUCLEOTIDE SEQUENCE</scope>
    <source>
        <strain evidence="9">LV_2022a</strain>
    </source>
</reference>
<keyword evidence="3" id="KW-0235">DNA replication</keyword>
<dbReference type="PANTHER" id="PTHR12708">
    <property type="entry name" value="DNA POLYMERASE EPSILON SUBUNIT B"/>
    <property type="match status" value="1"/>
</dbReference>
<dbReference type="GO" id="GO:0003677">
    <property type="term" value="F:DNA binding"/>
    <property type="evidence" value="ECO:0007669"/>
    <property type="project" value="UniProtKB-KW"/>
</dbReference>
<evidence type="ECO:0000256" key="4">
    <source>
        <dbReference type="ARBA" id="ARBA00023125"/>
    </source>
</evidence>
<gene>
    <name evidence="9" type="ORF">MN116_004389</name>
</gene>
<name>A0AAE2D6P2_SCHME</name>
<evidence type="ECO:0000313" key="10">
    <source>
        <dbReference type="Proteomes" id="UP001292079"/>
    </source>
</evidence>
<keyword evidence="5" id="KW-0539">Nucleus</keyword>
<evidence type="ECO:0000256" key="7">
    <source>
        <dbReference type="SAM" id="MobiDB-lite"/>
    </source>
</evidence>
<evidence type="ECO:0000256" key="6">
    <source>
        <dbReference type="ARBA" id="ARBA00032930"/>
    </source>
</evidence>
<comment type="caution">
    <text evidence="9">The sequence shown here is derived from an EMBL/GenBank/DDBJ whole genome shotgun (WGS) entry which is preliminary data.</text>
</comment>
<evidence type="ECO:0000256" key="2">
    <source>
        <dbReference type="ARBA" id="ARBA00009560"/>
    </source>
</evidence>
<protein>
    <recommendedName>
        <fullName evidence="6">DNA polymerase II subunit 2</fullName>
    </recommendedName>
</protein>
<feature type="domain" description="DNA polymerase alpha/delta/epsilon subunit B" evidence="8">
    <location>
        <begin position="323"/>
        <end position="593"/>
    </location>
</feature>
<organism evidence="9 10">
    <name type="scientific">Schistosoma mekongi</name>
    <name type="common">Parasitic worm</name>
    <dbReference type="NCBI Taxonomy" id="38744"/>
    <lineage>
        <taxon>Eukaryota</taxon>
        <taxon>Metazoa</taxon>
        <taxon>Spiralia</taxon>
        <taxon>Lophotrochozoa</taxon>
        <taxon>Platyhelminthes</taxon>
        <taxon>Trematoda</taxon>
        <taxon>Digenea</taxon>
        <taxon>Strigeidida</taxon>
        <taxon>Schistosomatoidea</taxon>
        <taxon>Schistosomatidae</taxon>
        <taxon>Schistosoma</taxon>
    </lineage>
</organism>
<dbReference type="Proteomes" id="UP001292079">
    <property type="component" value="Unassembled WGS sequence"/>
</dbReference>
<dbReference type="EMBL" id="JALJAT010000002">
    <property type="protein sequence ID" value="KAK4473214.1"/>
    <property type="molecule type" value="Genomic_DNA"/>
</dbReference>
<sequence>MDKLLRDYPESNQDYMTLDKTDSLFCKEPGTYGINSCDVNRWSIESDVSKSEVDKLFKINGLFLAPDASQYVLSIVQRVEVSKRQKKVDNNKISKALCEAAVKECRAEHSTDITVLYVIDAFSVPYFRFSRPLKKFIPFVPADSSEHRLIFPVSACAKAFLYAHRYEVIYQRMLRHQVFSQTTSVDGSHNTNHRLRQIEYLLASGSRIDSAVVLGLISQVREGKWYAEDPSGAVELNLQQAIFHEGLLPEGSIALIEGFYDDKILYVTGIGLPPCELPEVSRRAFSVANPFGGGLPDAPAAPLDPKMHKLLTTTQAGSDAMLVILGETHLDKLDTLDQLNTLFSGYSACAPVAFILSGNFLSADSVGKTCPERRIILRKLLRQLLTIFKNNFPESLESQSTSQLNQSPQLILIPGPDDPVYAPQHILPRPGLGIDLISDNIKDRSPSSCPPWLRLASNPCRLRLYTREIVIFRANYSRLLVRHCIHLPTFNALDSCTETDKKIEDSTLRKDSEMTDMDSDGTTSSTVSTLQTKQQISSKKNGRTTTEYLGQCLARCLASQAHLLPLLGHIAPVYWYYDQALSLNPLPNLVVAIEPDSLADLNASEVGLVTTGNCRFINPGRFGQVKYSNELGFKKLYNFKVYYPRTEIVEDSRLPSI</sequence>
<dbReference type="InterPro" id="IPR016266">
    <property type="entry name" value="POLE2"/>
</dbReference>
<dbReference type="AlphaFoldDB" id="A0AAE2D6P2"/>
<feature type="region of interest" description="Disordered" evidence="7">
    <location>
        <begin position="505"/>
        <end position="540"/>
    </location>
</feature>
<dbReference type="GO" id="GO:0008622">
    <property type="term" value="C:epsilon DNA polymerase complex"/>
    <property type="evidence" value="ECO:0007669"/>
    <property type="project" value="InterPro"/>
</dbReference>
<dbReference type="GO" id="GO:0006261">
    <property type="term" value="P:DNA-templated DNA replication"/>
    <property type="evidence" value="ECO:0007669"/>
    <property type="project" value="InterPro"/>
</dbReference>
<dbReference type="InterPro" id="IPR007185">
    <property type="entry name" value="DNA_pol_a/d/e_bsu"/>
</dbReference>
<feature type="compositionally biased region" description="Low complexity" evidence="7">
    <location>
        <begin position="520"/>
        <end position="529"/>
    </location>
</feature>
<evidence type="ECO:0000256" key="3">
    <source>
        <dbReference type="ARBA" id="ARBA00022705"/>
    </source>
</evidence>
<comment type="similarity">
    <text evidence="2">Belongs to the DNA polymerase epsilon subunit B family.</text>
</comment>
<feature type="compositionally biased region" description="Polar residues" evidence="7">
    <location>
        <begin position="530"/>
        <end position="540"/>
    </location>
</feature>
<evidence type="ECO:0000313" key="9">
    <source>
        <dbReference type="EMBL" id="KAK4473214.1"/>
    </source>
</evidence>
<evidence type="ECO:0000256" key="1">
    <source>
        <dbReference type="ARBA" id="ARBA00004123"/>
    </source>
</evidence>
<keyword evidence="10" id="KW-1185">Reference proteome</keyword>
<dbReference type="PANTHER" id="PTHR12708:SF0">
    <property type="entry name" value="DNA POLYMERASE EPSILON SUBUNIT 2"/>
    <property type="match status" value="1"/>
</dbReference>
<dbReference type="GO" id="GO:0042276">
    <property type="term" value="P:error-prone translesion synthesis"/>
    <property type="evidence" value="ECO:0007669"/>
    <property type="project" value="TreeGrafter"/>
</dbReference>
<proteinExistence type="inferred from homology"/>
<evidence type="ECO:0000256" key="5">
    <source>
        <dbReference type="ARBA" id="ARBA00023242"/>
    </source>
</evidence>
<reference evidence="9" key="1">
    <citation type="submission" date="2022-04" db="EMBL/GenBank/DDBJ databases">
        <authorList>
            <person name="Xu L."/>
            <person name="Lv Z."/>
        </authorList>
    </citation>
    <scope>NUCLEOTIDE SEQUENCE</scope>
    <source>
        <strain evidence="9">LV_2022a</strain>
    </source>
</reference>